<evidence type="ECO:0000313" key="1">
    <source>
        <dbReference type="EMBL" id="SEW46325.1"/>
    </source>
</evidence>
<dbReference type="Gene3D" id="3.40.50.1000">
    <property type="entry name" value="HAD superfamily/HAD-like"/>
    <property type="match status" value="1"/>
</dbReference>
<dbReference type="PANTHER" id="PTHR10000">
    <property type="entry name" value="PHOSPHOSERINE PHOSPHATASE"/>
    <property type="match status" value="1"/>
</dbReference>
<dbReference type="InterPro" id="IPR006379">
    <property type="entry name" value="HAD-SF_hydro_IIB"/>
</dbReference>
<dbReference type="STRING" id="99656.SAMN05421659_13112"/>
<reference evidence="1 2" key="1">
    <citation type="submission" date="2016-10" db="EMBL/GenBank/DDBJ databases">
        <authorList>
            <person name="de Groot N.N."/>
        </authorList>
    </citation>
    <scope>NUCLEOTIDE SEQUENCE [LARGE SCALE GENOMIC DNA]</scope>
    <source>
        <strain evidence="1 2">DSM 9179</strain>
    </source>
</reference>
<dbReference type="NCBIfam" id="TIGR01484">
    <property type="entry name" value="HAD-SF-IIB"/>
    <property type="match status" value="1"/>
</dbReference>
<dbReference type="GO" id="GO:0000287">
    <property type="term" value="F:magnesium ion binding"/>
    <property type="evidence" value="ECO:0007669"/>
    <property type="project" value="TreeGrafter"/>
</dbReference>
<dbReference type="NCBIfam" id="TIGR00099">
    <property type="entry name" value="Cof-subfamily"/>
    <property type="match status" value="1"/>
</dbReference>
<dbReference type="PANTHER" id="PTHR10000:SF8">
    <property type="entry name" value="HAD SUPERFAMILY HYDROLASE-LIKE, TYPE 3"/>
    <property type="match status" value="1"/>
</dbReference>
<dbReference type="SUPFAM" id="SSF56784">
    <property type="entry name" value="HAD-like"/>
    <property type="match status" value="1"/>
</dbReference>
<gene>
    <name evidence="1" type="ORF">SAMN05421659_13112</name>
</gene>
<dbReference type="RefSeq" id="WP_092458337.1">
    <property type="nucleotide sequence ID" value="NZ_FOJI01000031.1"/>
</dbReference>
<organism evidence="1 2">
    <name type="scientific">[Clostridium] fimetarium</name>
    <dbReference type="NCBI Taxonomy" id="99656"/>
    <lineage>
        <taxon>Bacteria</taxon>
        <taxon>Bacillati</taxon>
        <taxon>Bacillota</taxon>
        <taxon>Clostridia</taxon>
        <taxon>Lachnospirales</taxon>
        <taxon>Lachnospiraceae</taxon>
    </lineage>
</organism>
<name>A0A1I0RXM3_9FIRM</name>
<keyword evidence="2" id="KW-1185">Reference proteome</keyword>
<protein>
    <recommendedName>
        <fullName evidence="3">Cof subfamily of IIB subfamily of haloacid dehalogenase superfamily/HAD-superfamily hydrolase, subfamily IIB</fullName>
    </recommendedName>
</protein>
<dbReference type="InterPro" id="IPR036412">
    <property type="entry name" value="HAD-like_sf"/>
</dbReference>
<dbReference type="Pfam" id="PF08282">
    <property type="entry name" value="Hydrolase_3"/>
    <property type="match status" value="1"/>
</dbReference>
<evidence type="ECO:0000313" key="2">
    <source>
        <dbReference type="Proteomes" id="UP000199701"/>
    </source>
</evidence>
<dbReference type="InterPro" id="IPR023214">
    <property type="entry name" value="HAD_sf"/>
</dbReference>
<dbReference type="Gene3D" id="3.30.1240.10">
    <property type="match status" value="1"/>
</dbReference>
<dbReference type="Proteomes" id="UP000199701">
    <property type="component" value="Unassembled WGS sequence"/>
</dbReference>
<dbReference type="GO" id="GO:0016791">
    <property type="term" value="F:phosphatase activity"/>
    <property type="evidence" value="ECO:0007669"/>
    <property type="project" value="TreeGrafter"/>
</dbReference>
<dbReference type="GO" id="GO:0005829">
    <property type="term" value="C:cytosol"/>
    <property type="evidence" value="ECO:0007669"/>
    <property type="project" value="TreeGrafter"/>
</dbReference>
<dbReference type="OrthoDB" id="9814970at2"/>
<proteinExistence type="predicted"/>
<dbReference type="AlphaFoldDB" id="A0A1I0RXM3"/>
<sequence>MSRYKMLLFDLDGTLLTSEKKLSERTLKVLKNYKEYGFKIGVSTSRSETNSMTFLLVLEPDVLISSGGALVKNDFEYIYTAEFSVLETRRMIELSREVCGDDCEITMDTITNHYWNYKVDPKNLDQSWGDSLYTDYFDFNLPVLKMCVEIFEPDMAKRLMKKLPECDCIRFSDGNWYKFTKKDVTKENAILKVCDACGFSTEEIIAFGDDYADIGMLELCGLGVAMGNAIEKVKNRADIVIGTNDEDGIADFLENMDGIV</sequence>
<accession>A0A1I0RXM3</accession>
<evidence type="ECO:0008006" key="3">
    <source>
        <dbReference type="Google" id="ProtNLM"/>
    </source>
</evidence>
<dbReference type="EMBL" id="FOJI01000031">
    <property type="protein sequence ID" value="SEW46325.1"/>
    <property type="molecule type" value="Genomic_DNA"/>
</dbReference>
<dbReference type="InterPro" id="IPR000150">
    <property type="entry name" value="Cof"/>
</dbReference>